<evidence type="ECO:0000256" key="1">
    <source>
        <dbReference type="ARBA" id="ARBA00004167"/>
    </source>
</evidence>
<feature type="domain" description="Translocation and assembly module TamB C-terminal" evidence="5">
    <location>
        <begin position="980"/>
        <end position="1306"/>
    </location>
</feature>
<evidence type="ECO:0000313" key="7">
    <source>
        <dbReference type="Proteomes" id="UP000307702"/>
    </source>
</evidence>
<dbReference type="Proteomes" id="UP000307702">
    <property type="component" value="Unassembled WGS sequence"/>
</dbReference>
<evidence type="ECO:0000259" key="5">
    <source>
        <dbReference type="Pfam" id="PF04357"/>
    </source>
</evidence>
<proteinExistence type="predicted"/>
<sequence>MNYKGVSLGVLTLLTSILCFFTLLLSTPWGTQLTLFLINGQSLQVEYRSGALLNDLHLTELTIKNEALVVKANNIKLQLHLRCLWKKQFCVDTLRIDALHVDIKDNGASSADELLEEVMIPAFLPLPFDLNMKQFSLAKAQIQNDNIAISLAHFSSGLMIKDNVITIEKALLASATITLTKSTLANSETRQTQPIKKTSEPWPLATLPKVSLPFNLTIKSFAVKEFILNEQSVEKTTQEKVKNKAKAEQATKANTASNSDFVEKIPLLEIENLITRLSWFKTKLSIDTLSSTAIAVGDFSSQTFSLHAISLQGNVELLAPYSVDLTLLNTIQSNEVLPQLNDSSQKIAVKGDLSRLAITASSEGALALTTDALVDITKASLPYKIAVNVSKLTLATEVSQVLNSTSFSLKSQGDISQQTLALNTHFSGLGYDNVALTLDAQLSEQPSEHLDEPLSDQLKSRSIKINALQLKDAAAKNALNMVGNINIGNEISWDVQLDSTGITLPELNPDLSGRLQGRVQSKGFWHDQQWAINLVNSAVSGEINDNTFYVSANLDVNHKGELAPSELQVNYGDIGLRLQGYSDKNWHVNGTISVGDINSWLKDIEGSLQAKIAISGAISDPNINVAGEFSKLFLSNVANNITSDAIGFTANYRPLSNHQHQLTLTSLLVNINEHTINKIKLSSHGDLAKQQVGLTWFGDSSVNVSLESQYKANDSLLDIKTNNASFAIGQHDFEASESVHLLYNLAQKTLAINKHCWLGNASQLCLNENSQISATQGELSLSTKVNTELLRSFIPKEISVESTIAGNITLGWQADKPPVIDAKLALSAGGITIIKAGDIKKLMTWQQGQLTLAMTNNKLNADVVLIAPDGRAILTAKTAIPLVNNSNNSNNSNVHSVIRLNDFSLAPLQAFVPELSLLEGMLNTELAIAGDISKPIINGQMRLTQGKAKVLGDINTVENITMAIELNGHSATISGGLNINSGRAELTGNIDWQKDLHGSINLDGESLNFSVPPDLTLTISPKLNAQLTASELKLSGRIEVLEGKLSVDKLPQGSVSLSQDVIIVNDAGEQVIKEKRFNIVTNVRVVIADVFQIEGQGFVGLIGGELQVSQQSQQPLQLFGSLTIPEGRYRAYGQDLSMSKGNISFNGPVKNPYVSMQATRTIEKEDIIVGIEATGLANSLQIKLFSKPSLQQAEVLSYLVRGRGLDAETSGSNAALGLALGTVLTNYSGVLTQIEKLPLLNRIEIDGDDEEASIAGYIGEQVYIKYGIGVVDPINELTVRFYFFSRLWVEAVSGLESSANLYYSFDIQ</sequence>
<gene>
    <name evidence="6" type="ORF">FCS21_14310</name>
</gene>
<dbReference type="GO" id="GO:0009306">
    <property type="term" value="P:protein secretion"/>
    <property type="evidence" value="ECO:0007669"/>
    <property type="project" value="InterPro"/>
</dbReference>
<evidence type="ECO:0000256" key="3">
    <source>
        <dbReference type="ARBA" id="ARBA00022989"/>
    </source>
</evidence>
<protein>
    <recommendedName>
        <fullName evidence="5">Translocation and assembly module TamB C-terminal domain-containing protein</fullName>
    </recommendedName>
</protein>
<name>A0A8H2JJU6_9GAMM</name>
<dbReference type="OrthoDB" id="5555605at2"/>
<keyword evidence="7" id="KW-1185">Reference proteome</keyword>
<keyword evidence="4" id="KW-0472">Membrane</keyword>
<accession>A0A8H2JJU6</accession>
<keyword evidence="2" id="KW-0812">Transmembrane</keyword>
<reference evidence="6 7" key="1">
    <citation type="submission" date="2019-05" db="EMBL/GenBank/DDBJ databases">
        <title>Colwellia ponticola sp. nov., isolated from seawater.</title>
        <authorList>
            <person name="Yoon J.-H."/>
        </authorList>
    </citation>
    <scope>NUCLEOTIDE SEQUENCE [LARGE SCALE GENOMIC DNA]</scope>
    <source>
        <strain evidence="6 7">OISW-25</strain>
    </source>
</reference>
<dbReference type="InterPro" id="IPR007452">
    <property type="entry name" value="TamB_C"/>
</dbReference>
<dbReference type="Pfam" id="PF04357">
    <property type="entry name" value="TamB"/>
    <property type="match status" value="1"/>
</dbReference>
<dbReference type="RefSeq" id="WP_138624240.1">
    <property type="nucleotide sequence ID" value="NZ_SZVP01000017.1"/>
</dbReference>
<evidence type="ECO:0000256" key="2">
    <source>
        <dbReference type="ARBA" id="ARBA00022692"/>
    </source>
</evidence>
<evidence type="ECO:0000256" key="4">
    <source>
        <dbReference type="ARBA" id="ARBA00023136"/>
    </source>
</evidence>
<keyword evidence="3" id="KW-1133">Transmembrane helix</keyword>
<dbReference type="EMBL" id="SZVP01000017">
    <property type="protein sequence ID" value="TMM42515.1"/>
    <property type="molecule type" value="Genomic_DNA"/>
</dbReference>
<comment type="subcellular location">
    <subcellularLocation>
        <location evidence="1">Membrane</location>
        <topology evidence="1">Single-pass membrane protein</topology>
    </subcellularLocation>
</comment>
<dbReference type="PANTHER" id="PTHR36985:SF1">
    <property type="entry name" value="TRANSLOCATION AND ASSEMBLY MODULE SUBUNIT TAMB"/>
    <property type="match status" value="1"/>
</dbReference>
<organism evidence="6 7">
    <name type="scientific">Colwellia ponticola</name>
    <dbReference type="NCBI Taxonomy" id="2304625"/>
    <lineage>
        <taxon>Bacteria</taxon>
        <taxon>Pseudomonadati</taxon>
        <taxon>Pseudomonadota</taxon>
        <taxon>Gammaproteobacteria</taxon>
        <taxon>Alteromonadales</taxon>
        <taxon>Colwelliaceae</taxon>
        <taxon>Colwellia</taxon>
    </lineage>
</organism>
<evidence type="ECO:0000313" key="6">
    <source>
        <dbReference type="EMBL" id="TMM42515.1"/>
    </source>
</evidence>
<dbReference type="GO" id="GO:0005886">
    <property type="term" value="C:plasma membrane"/>
    <property type="evidence" value="ECO:0007669"/>
    <property type="project" value="InterPro"/>
</dbReference>
<dbReference type="GO" id="GO:0097347">
    <property type="term" value="C:TAM protein secretion complex"/>
    <property type="evidence" value="ECO:0007669"/>
    <property type="project" value="TreeGrafter"/>
</dbReference>
<comment type="caution">
    <text evidence="6">The sequence shown here is derived from an EMBL/GenBank/DDBJ whole genome shotgun (WGS) entry which is preliminary data.</text>
</comment>
<dbReference type="PANTHER" id="PTHR36985">
    <property type="entry name" value="TRANSLOCATION AND ASSEMBLY MODULE SUBUNIT TAMB"/>
    <property type="match status" value="1"/>
</dbReference>